<name>A0A2N5TH65_9BASI</name>
<evidence type="ECO:0000313" key="2">
    <source>
        <dbReference type="EMBL" id="PLW24811.1"/>
    </source>
</evidence>
<evidence type="ECO:0000313" key="3">
    <source>
        <dbReference type="Proteomes" id="UP000235392"/>
    </source>
</evidence>
<accession>A0A2N5TH65</accession>
<evidence type="ECO:0000256" key="1">
    <source>
        <dbReference type="SAM" id="MobiDB-lite"/>
    </source>
</evidence>
<sequence>MAIGSPHRPRAQKPLPPERRSRPATRPAGGDLIEGIDFTTLAGTVARWFLPEPTPFRGAAHTAVNRKNLLKGRGHG</sequence>
<dbReference type="AlphaFoldDB" id="A0A2N5TH65"/>
<protein>
    <submittedName>
        <fullName evidence="2">Uncharacterized protein</fullName>
    </submittedName>
</protein>
<proteinExistence type="predicted"/>
<dbReference type="EMBL" id="PGCI01000600">
    <property type="protein sequence ID" value="PLW24811.1"/>
    <property type="molecule type" value="Genomic_DNA"/>
</dbReference>
<dbReference type="Proteomes" id="UP000235392">
    <property type="component" value="Unassembled WGS sequence"/>
</dbReference>
<feature type="region of interest" description="Disordered" evidence="1">
    <location>
        <begin position="1"/>
        <end position="32"/>
    </location>
</feature>
<gene>
    <name evidence="2" type="ORF">PCASD_26537</name>
</gene>
<reference evidence="2 3" key="1">
    <citation type="submission" date="2017-11" db="EMBL/GenBank/DDBJ databases">
        <title>De novo assembly and phasing of dikaryotic genomes from two isolates of Puccinia coronata f. sp. avenae, the causal agent of oat crown rust.</title>
        <authorList>
            <person name="Miller M.E."/>
            <person name="Zhang Y."/>
            <person name="Omidvar V."/>
            <person name="Sperschneider J."/>
            <person name="Schwessinger B."/>
            <person name="Raley C."/>
            <person name="Palmer J.M."/>
            <person name="Garnica D."/>
            <person name="Upadhyaya N."/>
            <person name="Rathjen J."/>
            <person name="Taylor J.M."/>
            <person name="Park R.F."/>
            <person name="Dodds P.N."/>
            <person name="Hirsch C.D."/>
            <person name="Kianian S.F."/>
            <person name="Figueroa M."/>
        </authorList>
    </citation>
    <scope>NUCLEOTIDE SEQUENCE [LARGE SCALE GENOMIC DNA]</scope>
    <source>
        <strain evidence="2">12SD80</strain>
    </source>
</reference>
<comment type="caution">
    <text evidence="2">The sequence shown here is derived from an EMBL/GenBank/DDBJ whole genome shotgun (WGS) entry which is preliminary data.</text>
</comment>
<organism evidence="2 3">
    <name type="scientific">Puccinia coronata f. sp. avenae</name>
    <dbReference type="NCBI Taxonomy" id="200324"/>
    <lineage>
        <taxon>Eukaryota</taxon>
        <taxon>Fungi</taxon>
        <taxon>Dikarya</taxon>
        <taxon>Basidiomycota</taxon>
        <taxon>Pucciniomycotina</taxon>
        <taxon>Pucciniomycetes</taxon>
        <taxon>Pucciniales</taxon>
        <taxon>Pucciniaceae</taxon>
        <taxon>Puccinia</taxon>
    </lineage>
</organism>